<dbReference type="Pfam" id="PF16927">
    <property type="entry name" value="HisKA_7TM"/>
    <property type="match status" value="1"/>
</dbReference>
<dbReference type="EMBL" id="JBHUCZ010000002">
    <property type="protein sequence ID" value="MFD1567136.1"/>
    <property type="molecule type" value="Genomic_DNA"/>
</dbReference>
<keyword evidence="3" id="KW-0597">Phosphoprotein</keyword>
<dbReference type="PRINTS" id="PR00344">
    <property type="entry name" value="BCTRLSENSOR"/>
</dbReference>
<dbReference type="InterPro" id="IPR031621">
    <property type="entry name" value="HisKA_7TM"/>
</dbReference>
<feature type="transmembrane region" description="Helical" evidence="8">
    <location>
        <begin position="180"/>
        <end position="201"/>
    </location>
</feature>
<dbReference type="InterPro" id="IPR005467">
    <property type="entry name" value="His_kinase_dom"/>
</dbReference>
<dbReference type="InterPro" id="IPR036890">
    <property type="entry name" value="HATPase_C_sf"/>
</dbReference>
<evidence type="ECO:0000313" key="12">
    <source>
        <dbReference type="Proteomes" id="UP001597139"/>
    </source>
</evidence>
<dbReference type="CDD" id="cd00075">
    <property type="entry name" value="HATPase"/>
    <property type="match status" value="1"/>
</dbReference>
<keyword evidence="8" id="KW-1133">Transmembrane helix</keyword>
<dbReference type="SMART" id="SM00387">
    <property type="entry name" value="HATPase_c"/>
    <property type="match status" value="1"/>
</dbReference>
<dbReference type="InterPro" id="IPR000014">
    <property type="entry name" value="PAS"/>
</dbReference>
<dbReference type="EC" id="2.7.13.3" evidence="2"/>
<dbReference type="Pfam" id="PF02518">
    <property type="entry name" value="HATPase_c"/>
    <property type="match status" value="1"/>
</dbReference>
<comment type="caution">
    <text evidence="11">The sequence shown here is derived from an EMBL/GenBank/DDBJ whole genome shotgun (WGS) entry which is preliminary data.</text>
</comment>
<feature type="domain" description="Histidine kinase" evidence="9">
    <location>
        <begin position="355"/>
        <end position="589"/>
    </location>
</feature>
<keyword evidence="8" id="KW-0812">Transmembrane</keyword>
<dbReference type="GO" id="GO:0004673">
    <property type="term" value="F:protein histidine kinase activity"/>
    <property type="evidence" value="ECO:0007669"/>
    <property type="project" value="UniProtKB-EC"/>
</dbReference>
<comment type="catalytic activity">
    <reaction evidence="1">
        <text>ATP + protein L-histidine = ADP + protein N-phospho-L-histidine.</text>
        <dbReference type="EC" id="2.7.13.3"/>
    </reaction>
</comment>
<feature type="transmembrane region" description="Helical" evidence="8">
    <location>
        <begin position="32"/>
        <end position="49"/>
    </location>
</feature>
<evidence type="ECO:0000256" key="5">
    <source>
        <dbReference type="ARBA" id="ARBA00022777"/>
    </source>
</evidence>
<feature type="region of interest" description="Disordered" evidence="7">
    <location>
        <begin position="463"/>
        <end position="537"/>
    </location>
</feature>
<keyword evidence="5 11" id="KW-0418">Kinase</keyword>
<organism evidence="11 12">
    <name type="scientific">Halolamina litorea</name>
    <dbReference type="NCBI Taxonomy" id="1515593"/>
    <lineage>
        <taxon>Archaea</taxon>
        <taxon>Methanobacteriati</taxon>
        <taxon>Methanobacteriota</taxon>
        <taxon>Stenosarchaea group</taxon>
        <taxon>Halobacteria</taxon>
        <taxon>Halobacteriales</taxon>
        <taxon>Haloferacaceae</taxon>
    </lineage>
</organism>
<dbReference type="Pfam" id="PF00989">
    <property type="entry name" value="PAS"/>
    <property type="match status" value="1"/>
</dbReference>
<evidence type="ECO:0000256" key="8">
    <source>
        <dbReference type="SAM" id="Phobius"/>
    </source>
</evidence>
<evidence type="ECO:0000256" key="7">
    <source>
        <dbReference type="SAM" id="MobiDB-lite"/>
    </source>
</evidence>
<evidence type="ECO:0000259" key="9">
    <source>
        <dbReference type="PROSITE" id="PS50109"/>
    </source>
</evidence>
<dbReference type="SUPFAM" id="SSF55785">
    <property type="entry name" value="PYP-like sensor domain (PAS domain)"/>
    <property type="match status" value="1"/>
</dbReference>
<feature type="transmembrane region" description="Helical" evidence="8">
    <location>
        <begin position="100"/>
        <end position="122"/>
    </location>
</feature>
<dbReference type="SMART" id="SM00388">
    <property type="entry name" value="HisKA"/>
    <property type="match status" value="1"/>
</dbReference>
<dbReference type="AlphaFoldDB" id="A0ABD6BQ63"/>
<dbReference type="Proteomes" id="UP001597139">
    <property type="component" value="Unassembled WGS sequence"/>
</dbReference>
<feature type="compositionally biased region" description="Low complexity" evidence="7">
    <location>
        <begin position="492"/>
        <end position="506"/>
    </location>
</feature>
<dbReference type="Gene3D" id="1.10.287.130">
    <property type="match status" value="1"/>
</dbReference>
<dbReference type="SUPFAM" id="SSF55874">
    <property type="entry name" value="ATPase domain of HSP90 chaperone/DNA topoisomerase II/histidine kinase"/>
    <property type="match status" value="1"/>
</dbReference>
<dbReference type="InterPro" id="IPR013767">
    <property type="entry name" value="PAS_fold"/>
</dbReference>
<evidence type="ECO:0000256" key="3">
    <source>
        <dbReference type="ARBA" id="ARBA00022553"/>
    </source>
</evidence>
<evidence type="ECO:0000256" key="4">
    <source>
        <dbReference type="ARBA" id="ARBA00022679"/>
    </source>
</evidence>
<dbReference type="SUPFAM" id="SSF47384">
    <property type="entry name" value="Homodimeric domain of signal transducing histidine kinase"/>
    <property type="match status" value="1"/>
</dbReference>
<protein>
    <recommendedName>
        <fullName evidence="2">histidine kinase</fullName>
        <ecNumber evidence="2">2.7.13.3</ecNumber>
    </recommendedName>
</protein>
<name>A0ABD6BQ63_9EURY</name>
<dbReference type="GO" id="GO:0000160">
    <property type="term" value="P:phosphorelay signal transduction system"/>
    <property type="evidence" value="ECO:0007669"/>
    <property type="project" value="UniProtKB-KW"/>
</dbReference>
<evidence type="ECO:0000256" key="2">
    <source>
        <dbReference type="ARBA" id="ARBA00012438"/>
    </source>
</evidence>
<dbReference type="InterPro" id="IPR035965">
    <property type="entry name" value="PAS-like_dom_sf"/>
</dbReference>
<dbReference type="PANTHER" id="PTHR43711:SF1">
    <property type="entry name" value="HISTIDINE KINASE 1"/>
    <property type="match status" value="1"/>
</dbReference>
<dbReference type="InterPro" id="IPR003594">
    <property type="entry name" value="HATPase_dom"/>
</dbReference>
<evidence type="ECO:0000259" key="10">
    <source>
        <dbReference type="PROSITE" id="PS50112"/>
    </source>
</evidence>
<dbReference type="InterPro" id="IPR003661">
    <property type="entry name" value="HisK_dim/P_dom"/>
</dbReference>
<reference evidence="11 12" key="1">
    <citation type="journal article" date="2019" name="Int. J. Syst. Evol. Microbiol.">
        <title>The Global Catalogue of Microorganisms (GCM) 10K type strain sequencing project: providing services to taxonomists for standard genome sequencing and annotation.</title>
        <authorList>
            <consortium name="The Broad Institute Genomics Platform"/>
            <consortium name="The Broad Institute Genome Sequencing Center for Infectious Disease"/>
            <person name="Wu L."/>
            <person name="Ma J."/>
        </authorList>
    </citation>
    <scope>NUCLEOTIDE SEQUENCE [LARGE SCALE GENOMIC DNA]</scope>
    <source>
        <strain evidence="11 12">CGMCC 1.12859</strain>
    </source>
</reference>
<keyword evidence="8" id="KW-0472">Membrane</keyword>
<dbReference type="CDD" id="cd00130">
    <property type="entry name" value="PAS"/>
    <property type="match status" value="1"/>
</dbReference>
<dbReference type="Gene3D" id="3.30.565.10">
    <property type="entry name" value="Histidine kinase-like ATPase, C-terminal domain"/>
    <property type="match status" value="1"/>
</dbReference>
<sequence length="596" mass="63137">MQFTPEVAASAGTALLTAGTAAYLYRRRQRSLPILSLVAFNVAVAVWTGGNALQAAATVLSAKLFWVNVQYVGISVLPVSIVAFGLSLSGNEDQLSRRRVALLAAPLVAVTLLSWTNGYHGLVRSSVGLVTVGGTVMLEREFGAAFWAAWLYSAALNVVGTALVIRAVAYADQVVERRVLTLLLAPLVPWTAQFLYLAGMLPVEPEVFFGVTGVAFAYAVLTWQSVDPTPARDAVFELLDEGVVVVSGDGHVVDLNGAARDLLGLGEASVVGEPVEAALAAHPDLLDAVRTGEPREDLVVEADGIGRRLDVQFTSFDNLVGPPDRITVLVDLTDVREQERTLERQNERLESFASIVSHDLRNPLSVAVGHTELARETCDSEHLAAVERAHKRMEVLIEDILTMAREGDAVDEVEPVPLAATAELAWQAVATDGAGLRVDADAVISTDRSRLQQLFENLFRNSVEHGSTGNRRGSGDRVVHDSPDAQVGTANAEAAGTRSGTSSGEEASAEAEREHLTVSVGPTADGFYVADDGEGIPEADRERVFEPGYSTGGGGTGLGLSIVAELAEAHGWTVDATESAEGGARFEFSAVGHVED</sequence>
<keyword evidence="4" id="KW-0808">Transferase</keyword>
<keyword evidence="6" id="KW-0902">Two-component regulatory system</keyword>
<dbReference type="PANTHER" id="PTHR43711">
    <property type="entry name" value="TWO-COMPONENT HISTIDINE KINASE"/>
    <property type="match status" value="1"/>
</dbReference>
<feature type="transmembrane region" description="Helical" evidence="8">
    <location>
        <begin position="69"/>
        <end position="88"/>
    </location>
</feature>
<dbReference type="Pfam" id="PF00512">
    <property type="entry name" value="HisKA"/>
    <property type="match status" value="1"/>
</dbReference>
<dbReference type="InterPro" id="IPR036097">
    <property type="entry name" value="HisK_dim/P_sf"/>
</dbReference>
<evidence type="ECO:0000256" key="1">
    <source>
        <dbReference type="ARBA" id="ARBA00000085"/>
    </source>
</evidence>
<feature type="compositionally biased region" description="Basic and acidic residues" evidence="7">
    <location>
        <begin position="473"/>
        <end position="483"/>
    </location>
</feature>
<evidence type="ECO:0000256" key="6">
    <source>
        <dbReference type="ARBA" id="ARBA00023012"/>
    </source>
</evidence>
<dbReference type="CDD" id="cd00082">
    <property type="entry name" value="HisKA"/>
    <property type="match status" value="1"/>
</dbReference>
<dbReference type="PROSITE" id="PS50112">
    <property type="entry name" value="PAS"/>
    <property type="match status" value="1"/>
</dbReference>
<dbReference type="Gene3D" id="3.30.450.20">
    <property type="entry name" value="PAS domain"/>
    <property type="match status" value="1"/>
</dbReference>
<feature type="domain" description="PAS" evidence="10">
    <location>
        <begin position="235"/>
        <end position="303"/>
    </location>
</feature>
<dbReference type="PROSITE" id="PS50109">
    <property type="entry name" value="HIS_KIN"/>
    <property type="match status" value="1"/>
</dbReference>
<keyword evidence="12" id="KW-1185">Reference proteome</keyword>
<proteinExistence type="predicted"/>
<dbReference type="RefSeq" id="WP_379821607.1">
    <property type="nucleotide sequence ID" value="NZ_JBHUCZ010000002.1"/>
</dbReference>
<gene>
    <name evidence="11" type="ORF">ACFSAU_06495</name>
</gene>
<feature type="transmembrane region" description="Helical" evidence="8">
    <location>
        <begin position="142"/>
        <end position="168"/>
    </location>
</feature>
<dbReference type="InterPro" id="IPR050736">
    <property type="entry name" value="Sensor_HK_Regulatory"/>
</dbReference>
<dbReference type="InterPro" id="IPR004358">
    <property type="entry name" value="Sig_transdc_His_kin-like_C"/>
</dbReference>
<dbReference type="SMART" id="SM00091">
    <property type="entry name" value="PAS"/>
    <property type="match status" value="1"/>
</dbReference>
<accession>A0ABD6BQ63</accession>
<evidence type="ECO:0000313" key="11">
    <source>
        <dbReference type="EMBL" id="MFD1567136.1"/>
    </source>
</evidence>